<dbReference type="Proteomes" id="UP000297703">
    <property type="component" value="Unassembled WGS sequence"/>
</dbReference>
<evidence type="ECO:0000313" key="2">
    <source>
        <dbReference type="EMBL" id="TFK02842.1"/>
    </source>
</evidence>
<evidence type="ECO:0000256" key="1">
    <source>
        <dbReference type="SAM" id="MobiDB-lite"/>
    </source>
</evidence>
<feature type="compositionally biased region" description="Low complexity" evidence="1">
    <location>
        <begin position="77"/>
        <end position="95"/>
    </location>
</feature>
<reference evidence="2 3" key="2">
    <citation type="submission" date="2019-04" db="EMBL/GenBank/DDBJ databases">
        <title>The genome sequence of big-headed turtle.</title>
        <authorList>
            <person name="Gong S."/>
        </authorList>
    </citation>
    <scope>NUCLEOTIDE SEQUENCE [LARGE SCALE GENOMIC DNA]</scope>
    <source>
        <strain evidence="2">DO16091913</strain>
        <tissue evidence="2">Muscle</tissue>
    </source>
</reference>
<dbReference type="AlphaFoldDB" id="A0A4D9E3X1"/>
<feature type="compositionally biased region" description="Basic and acidic residues" evidence="1">
    <location>
        <begin position="58"/>
        <end position="67"/>
    </location>
</feature>
<gene>
    <name evidence="2" type="ORF">DR999_PMT14853</name>
</gene>
<feature type="region of interest" description="Disordered" evidence="1">
    <location>
        <begin position="16"/>
        <end position="112"/>
    </location>
</feature>
<keyword evidence="3" id="KW-1185">Reference proteome</keyword>
<protein>
    <submittedName>
        <fullName evidence="2">Uncharacterized protein</fullName>
    </submittedName>
</protein>
<sequence>MGSSVLRHHLSAGLWAPKGAPYYRPGGLGTESDQLPSPLTLPAAPPGTEPSAAGAVSSRDRPGERARAAAGRRLRGGEWSAACAGAAGTRAAPVPAERPKPPPQAEAAGSSH</sequence>
<accession>A0A4D9E3X1</accession>
<dbReference type="EMBL" id="QXTE01000173">
    <property type="protein sequence ID" value="TFK02842.1"/>
    <property type="molecule type" value="Genomic_DNA"/>
</dbReference>
<comment type="caution">
    <text evidence="2">The sequence shown here is derived from an EMBL/GenBank/DDBJ whole genome shotgun (WGS) entry which is preliminary data.</text>
</comment>
<organism evidence="2 3">
    <name type="scientific">Platysternon megacephalum</name>
    <name type="common">big-headed turtle</name>
    <dbReference type="NCBI Taxonomy" id="55544"/>
    <lineage>
        <taxon>Eukaryota</taxon>
        <taxon>Metazoa</taxon>
        <taxon>Chordata</taxon>
        <taxon>Craniata</taxon>
        <taxon>Vertebrata</taxon>
        <taxon>Euteleostomi</taxon>
        <taxon>Archelosauria</taxon>
        <taxon>Testudinata</taxon>
        <taxon>Testudines</taxon>
        <taxon>Cryptodira</taxon>
        <taxon>Durocryptodira</taxon>
        <taxon>Testudinoidea</taxon>
        <taxon>Platysternidae</taxon>
        <taxon>Platysternon</taxon>
    </lineage>
</organism>
<proteinExistence type="predicted"/>
<name>A0A4D9E3X1_9SAUR</name>
<reference evidence="2 3" key="1">
    <citation type="submission" date="2019-04" db="EMBL/GenBank/DDBJ databases">
        <title>Draft genome of the big-headed turtle Platysternon megacephalum.</title>
        <authorList>
            <person name="Gong S."/>
        </authorList>
    </citation>
    <scope>NUCLEOTIDE SEQUENCE [LARGE SCALE GENOMIC DNA]</scope>
    <source>
        <strain evidence="2">DO16091913</strain>
        <tissue evidence="2">Muscle</tissue>
    </source>
</reference>
<evidence type="ECO:0000313" key="3">
    <source>
        <dbReference type="Proteomes" id="UP000297703"/>
    </source>
</evidence>